<proteinExistence type="predicted"/>
<sequence>MMRIRMLVEMPEGAARNGEPWPAKGAVTDLPTAEAAHLIASGVAEEAAEAADEGEPAPAEQRRGRRKAPAEEEG</sequence>
<keyword evidence="3" id="KW-1185">Reference proteome</keyword>
<reference evidence="2 3" key="1">
    <citation type="submission" date="2024-06" db="EMBL/GenBank/DDBJ databases">
        <title>The Natural Products Discovery Center: Release of the First 8490 Sequenced Strains for Exploring Actinobacteria Biosynthetic Diversity.</title>
        <authorList>
            <person name="Kalkreuter E."/>
            <person name="Kautsar S.A."/>
            <person name="Yang D."/>
            <person name="Bader C.D."/>
            <person name="Teijaro C.N."/>
            <person name="Fluegel L."/>
            <person name="Davis C.M."/>
            <person name="Simpson J.R."/>
            <person name="Lauterbach L."/>
            <person name="Steele A.D."/>
            <person name="Gui C."/>
            <person name="Meng S."/>
            <person name="Li G."/>
            <person name="Viehrig K."/>
            <person name="Ye F."/>
            <person name="Su P."/>
            <person name="Kiefer A.F."/>
            <person name="Nichols A."/>
            <person name="Cepeda A.J."/>
            <person name="Yan W."/>
            <person name="Fan B."/>
            <person name="Jiang Y."/>
            <person name="Adhikari A."/>
            <person name="Zheng C.-J."/>
            <person name="Schuster L."/>
            <person name="Cowan T.M."/>
            <person name="Smanski M.J."/>
            <person name="Chevrette M.G."/>
            <person name="De Carvalho L.P.S."/>
            <person name="Shen B."/>
        </authorList>
    </citation>
    <scope>NUCLEOTIDE SEQUENCE [LARGE SCALE GENOMIC DNA]</scope>
    <source>
        <strain evidence="2 3">NPDC020594</strain>
    </source>
</reference>
<feature type="region of interest" description="Disordered" evidence="1">
    <location>
        <begin position="1"/>
        <end position="23"/>
    </location>
</feature>
<feature type="region of interest" description="Disordered" evidence="1">
    <location>
        <begin position="44"/>
        <end position="74"/>
    </location>
</feature>
<feature type="compositionally biased region" description="Acidic residues" evidence="1">
    <location>
        <begin position="46"/>
        <end position="55"/>
    </location>
</feature>
<dbReference type="Proteomes" id="UP001551011">
    <property type="component" value="Unassembled WGS sequence"/>
</dbReference>
<gene>
    <name evidence="2" type="ORF">AB0H04_13545</name>
</gene>
<comment type="caution">
    <text evidence="2">The sequence shown here is derived from an EMBL/GenBank/DDBJ whole genome shotgun (WGS) entry which is preliminary data.</text>
</comment>
<dbReference type="EMBL" id="JBFAEG010000008">
    <property type="protein sequence ID" value="MEU5707878.1"/>
    <property type="molecule type" value="Genomic_DNA"/>
</dbReference>
<evidence type="ECO:0000313" key="3">
    <source>
        <dbReference type="Proteomes" id="UP001551011"/>
    </source>
</evidence>
<protein>
    <submittedName>
        <fullName evidence="2">Uncharacterized protein</fullName>
    </submittedName>
</protein>
<evidence type="ECO:0000256" key="1">
    <source>
        <dbReference type="SAM" id="MobiDB-lite"/>
    </source>
</evidence>
<evidence type="ECO:0000313" key="2">
    <source>
        <dbReference type="EMBL" id="MEU5707878.1"/>
    </source>
</evidence>
<organism evidence="2 3">
    <name type="scientific">Streptomyces flaveolus</name>
    <dbReference type="NCBI Taxonomy" id="67297"/>
    <lineage>
        <taxon>Bacteria</taxon>
        <taxon>Bacillati</taxon>
        <taxon>Actinomycetota</taxon>
        <taxon>Actinomycetes</taxon>
        <taxon>Kitasatosporales</taxon>
        <taxon>Streptomycetaceae</taxon>
        <taxon>Streptomyces</taxon>
    </lineage>
</organism>
<accession>A0ABV3A7G3</accession>
<name>A0ABV3A7G3_9ACTN</name>
<dbReference type="RefSeq" id="WP_359256149.1">
    <property type="nucleotide sequence ID" value="NZ_JBFAEG010000008.1"/>
</dbReference>